<dbReference type="AlphaFoldDB" id="A0A397U8F1"/>
<evidence type="ECO:0000256" key="1">
    <source>
        <dbReference type="SAM" id="MobiDB-lite"/>
    </source>
</evidence>
<dbReference type="EMBL" id="QKWP01001996">
    <property type="protein sequence ID" value="RIB05347.1"/>
    <property type="molecule type" value="Genomic_DNA"/>
</dbReference>
<proteinExistence type="predicted"/>
<feature type="region of interest" description="Disordered" evidence="1">
    <location>
        <begin position="208"/>
        <end position="228"/>
    </location>
</feature>
<dbReference type="Proteomes" id="UP000266673">
    <property type="component" value="Unassembled WGS sequence"/>
</dbReference>
<name>A0A397U8F1_9GLOM</name>
<evidence type="ECO:0000313" key="2">
    <source>
        <dbReference type="EMBL" id="RIB05347.1"/>
    </source>
</evidence>
<sequence>MVMIMFVPIEPNKRDPDSQAVFEKDHYYVVSGKIVLEIYRGIKRVKMTISTSTCVSINKIPDSNNCPMRVSVVGIVQNEVEKQLQMMKMLLLKFQSTIIPLQMLISCELEIIKDNIYIYAKDINYVELHIEVKKQVFDSYNSQNSTMLSISTQSKLLATYRSIAESSGNVPRPSTLANTINLDNFECEVIDYKSEALKDYDTTNEYFDKTQNSDMKDEEESSDDSFYTKNMCNKSRGCGR</sequence>
<accession>A0A397U8F1</accession>
<keyword evidence="3" id="KW-1185">Reference proteome</keyword>
<evidence type="ECO:0000313" key="3">
    <source>
        <dbReference type="Proteomes" id="UP000266673"/>
    </source>
</evidence>
<gene>
    <name evidence="2" type="ORF">C2G38_2047659</name>
</gene>
<organism evidence="2 3">
    <name type="scientific">Gigaspora rosea</name>
    <dbReference type="NCBI Taxonomy" id="44941"/>
    <lineage>
        <taxon>Eukaryota</taxon>
        <taxon>Fungi</taxon>
        <taxon>Fungi incertae sedis</taxon>
        <taxon>Mucoromycota</taxon>
        <taxon>Glomeromycotina</taxon>
        <taxon>Glomeromycetes</taxon>
        <taxon>Diversisporales</taxon>
        <taxon>Gigasporaceae</taxon>
        <taxon>Gigaspora</taxon>
    </lineage>
</organism>
<comment type="caution">
    <text evidence="2">The sequence shown here is derived from an EMBL/GenBank/DDBJ whole genome shotgun (WGS) entry which is preliminary data.</text>
</comment>
<protein>
    <submittedName>
        <fullName evidence="2">Uncharacterized protein</fullName>
    </submittedName>
</protein>
<reference evidence="2 3" key="1">
    <citation type="submission" date="2018-06" db="EMBL/GenBank/DDBJ databases">
        <title>Comparative genomics reveals the genomic features of Rhizophagus irregularis, R. cerebriforme, R. diaphanum and Gigaspora rosea, and their symbiotic lifestyle signature.</title>
        <authorList>
            <person name="Morin E."/>
            <person name="San Clemente H."/>
            <person name="Chen E.C.H."/>
            <person name="De La Providencia I."/>
            <person name="Hainaut M."/>
            <person name="Kuo A."/>
            <person name="Kohler A."/>
            <person name="Murat C."/>
            <person name="Tang N."/>
            <person name="Roy S."/>
            <person name="Loubradou J."/>
            <person name="Henrissat B."/>
            <person name="Grigoriev I.V."/>
            <person name="Corradi N."/>
            <person name="Roux C."/>
            <person name="Martin F.M."/>
        </authorList>
    </citation>
    <scope>NUCLEOTIDE SEQUENCE [LARGE SCALE GENOMIC DNA]</scope>
    <source>
        <strain evidence="2 3">DAOM 194757</strain>
    </source>
</reference>